<feature type="region of interest" description="Disordered" evidence="1">
    <location>
        <begin position="96"/>
        <end position="180"/>
    </location>
</feature>
<feature type="region of interest" description="Disordered" evidence="1">
    <location>
        <begin position="1"/>
        <end position="20"/>
    </location>
</feature>
<feature type="compositionally biased region" description="Basic residues" evidence="1">
    <location>
        <begin position="258"/>
        <end position="267"/>
    </location>
</feature>
<feature type="compositionally biased region" description="Gly residues" evidence="1">
    <location>
        <begin position="235"/>
        <end position="245"/>
    </location>
</feature>
<dbReference type="EMBL" id="GG680063">
    <property type="protein sequence ID" value="EER07049.1"/>
    <property type="molecule type" value="Genomic_DNA"/>
</dbReference>
<dbReference type="InParanoid" id="C5L893"/>
<organism evidence="3">
    <name type="scientific">Perkinsus marinus (strain ATCC 50983 / TXsc)</name>
    <dbReference type="NCBI Taxonomy" id="423536"/>
    <lineage>
        <taxon>Eukaryota</taxon>
        <taxon>Sar</taxon>
        <taxon>Alveolata</taxon>
        <taxon>Perkinsozoa</taxon>
        <taxon>Perkinsea</taxon>
        <taxon>Perkinsida</taxon>
        <taxon>Perkinsidae</taxon>
        <taxon>Perkinsus</taxon>
    </lineage>
</organism>
<evidence type="ECO:0000256" key="1">
    <source>
        <dbReference type="SAM" id="MobiDB-lite"/>
    </source>
</evidence>
<name>C5L893_PERM5</name>
<dbReference type="OMA" id="ENWGSAM"/>
<dbReference type="OrthoDB" id="10571175at2759"/>
<evidence type="ECO:0000313" key="3">
    <source>
        <dbReference type="Proteomes" id="UP000007800"/>
    </source>
</evidence>
<gene>
    <name evidence="2" type="ORF">Pmar_PMAR015462</name>
</gene>
<dbReference type="RefSeq" id="XP_002775233.1">
    <property type="nucleotide sequence ID" value="XM_002775187.1"/>
</dbReference>
<feature type="compositionally biased region" description="Low complexity" evidence="1">
    <location>
        <begin position="104"/>
        <end position="114"/>
    </location>
</feature>
<evidence type="ECO:0000313" key="2">
    <source>
        <dbReference type="EMBL" id="EER07049.1"/>
    </source>
</evidence>
<accession>C5L893</accession>
<dbReference type="AlphaFoldDB" id="C5L893"/>
<feature type="region of interest" description="Disordered" evidence="1">
    <location>
        <begin position="222"/>
        <end position="267"/>
    </location>
</feature>
<protein>
    <submittedName>
        <fullName evidence="2">Uncharacterized protein</fullName>
    </submittedName>
</protein>
<dbReference type="GeneID" id="9059432"/>
<sequence>MSSLDGTTRRRGDTPKLRSSAYRPLAVLADPIFLEKRQHREMNRLWRDIVRKARQEKAAQDSSREFGFGAMTSDAVGEDILGNRVVTTGSSMDVLDSLPHLGCPEASPAPSSSEGSIDGRSLQAGDVSDPGVQCSRPRLFTPERRRSLSPVKLQKRPRTASRTPGSRAAERVERRRASLRSPGLSLGLRDYCETPEENWGSAMTGPSESTAQPENIFSATGEPLSSIFMSPPKPTGGGGGGGSGLLDGIDGEKEHHHQPIRRRGGRC</sequence>
<proteinExistence type="predicted"/>
<dbReference type="Proteomes" id="UP000007800">
    <property type="component" value="Unassembled WGS sequence"/>
</dbReference>
<keyword evidence="3" id="KW-1185">Reference proteome</keyword>
<reference evidence="2 3" key="1">
    <citation type="submission" date="2008-07" db="EMBL/GenBank/DDBJ databases">
        <authorList>
            <person name="El-Sayed N."/>
            <person name="Caler E."/>
            <person name="Inman J."/>
            <person name="Amedeo P."/>
            <person name="Hass B."/>
            <person name="Wortman J."/>
        </authorList>
    </citation>
    <scope>NUCLEOTIDE SEQUENCE [LARGE SCALE GENOMIC DNA]</scope>
    <source>
        <strain evidence="3">ATCC 50983 / TXsc</strain>
    </source>
</reference>
<feature type="compositionally biased region" description="Basic and acidic residues" evidence="1">
    <location>
        <begin position="7"/>
        <end position="16"/>
    </location>
</feature>